<keyword evidence="1" id="KW-0175">Coiled coil</keyword>
<gene>
    <name evidence="3" type="ORF">PECAL_3P15870</name>
</gene>
<feature type="non-terminal residue" evidence="3">
    <location>
        <position position="812"/>
    </location>
</feature>
<feature type="region of interest" description="Disordered" evidence="2">
    <location>
        <begin position="655"/>
        <end position="676"/>
    </location>
</feature>
<evidence type="ECO:0000313" key="4">
    <source>
        <dbReference type="Proteomes" id="UP000789595"/>
    </source>
</evidence>
<dbReference type="AlphaFoldDB" id="A0A8J2X2G7"/>
<comment type="caution">
    <text evidence="3">The sequence shown here is derived from an EMBL/GenBank/DDBJ whole genome shotgun (WGS) entry which is preliminary data.</text>
</comment>
<dbReference type="Proteomes" id="UP000789595">
    <property type="component" value="Unassembled WGS sequence"/>
</dbReference>
<feature type="compositionally biased region" description="Basic and acidic residues" evidence="2">
    <location>
        <begin position="68"/>
        <end position="78"/>
    </location>
</feature>
<evidence type="ECO:0000313" key="3">
    <source>
        <dbReference type="EMBL" id="CAH0371636.1"/>
    </source>
</evidence>
<dbReference type="EMBL" id="CAKKNE010000003">
    <property type="protein sequence ID" value="CAH0371636.1"/>
    <property type="molecule type" value="Genomic_DNA"/>
</dbReference>
<protein>
    <submittedName>
        <fullName evidence="3">Uncharacterized protein</fullName>
    </submittedName>
</protein>
<feature type="region of interest" description="Disordered" evidence="2">
    <location>
        <begin position="1"/>
        <end position="95"/>
    </location>
</feature>
<feature type="coiled-coil region" evidence="1">
    <location>
        <begin position="303"/>
        <end position="330"/>
    </location>
</feature>
<feature type="compositionally biased region" description="Acidic residues" evidence="2">
    <location>
        <begin position="79"/>
        <end position="89"/>
    </location>
</feature>
<organism evidence="3 4">
    <name type="scientific">Pelagomonas calceolata</name>
    <dbReference type="NCBI Taxonomy" id="35677"/>
    <lineage>
        <taxon>Eukaryota</taxon>
        <taxon>Sar</taxon>
        <taxon>Stramenopiles</taxon>
        <taxon>Ochrophyta</taxon>
        <taxon>Pelagophyceae</taxon>
        <taxon>Pelagomonadales</taxon>
        <taxon>Pelagomonadaceae</taxon>
        <taxon>Pelagomonas</taxon>
    </lineage>
</organism>
<accession>A0A8J2X2G7</accession>
<evidence type="ECO:0000256" key="1">
    <source>
        <dbReference type="SAM" id="Coils"/>
    </source>
</evidence>
<feature type="coiled-coil region" evidence="1">
    <location>
        <begin position="608"/>
        <end position="639"/>
    </location>
</feature>
<evidence type="ECO:0000256" key="2">
    <source>
        <dbReference type="SAM" id="MobiDB-lite"/>
    </source>
</evidence>
<sequence>LSSAGPGLGTPGRPDHLRQPPTVARSTPVAAPTRPSIRPRRQNAAAQTPSPRRLATMQRRPRGVSQAFRDEEIHGEYEEAKDEDDDDDELPRSTSFMANNLTRTLLAASERNPTSYMSKAMSTQGRAAKTFAKEFNPEPSKKQYNKARGLGKTATVVTTQLTSIFNALKGKDGLATSRLGDAIRALDLKYAPPPGSTHPQEAAATFLTELALDPSQALDEDAFIGAAATLRPEAIKAAAGPRNAKRLQRKMRADPFAIMRRKQSRAQAFDFKREAETGKALAHTQRLQEDVLAKHVSEDFLELPEEKKDERRLQRKLRRMEIDAIKADRKDLERWKQEDAERKEAVQKKLEMIEKLRKSGEVISDKEAAQMVASIPPLRPRPQDPLPLPARKKLHERTLEGHEVADKADQSRFEAAHRSYYEASSVPEAQVPRLTGPVDHVTRNVEAVTLRSSGSVPLMDALALERESKATRVNLVKREELDLRMELPLRQGFDATAASIDLPAGFDASALKEIRVPPPGAASGAPRGGPREAVVQEARRAEREAIRKRKAEARLAERVSMAISNVQKHGIEERLEEVKHEELSNAIRLVDHIRREEFDREEKIHLERERASKERAAERRRLKEELERDVELIRNSEMDRVLALRSQKAPFTIHPGIFDSTIPPETDESKQRRKQASLLSEWRSAVEAEKERVANIRSTNLQNYFDARASPFIGEPSEWKATGSPVRTASSLVDGTGVFVEESAEPAENELYPTFSRASTRGSLKTRGSVDSWTITDGGARSETVTPAALPPAMVAADRIFRPKRRVQTVYL</sequence>
<reference evidence="3" key="1">
    <citation type="submission" date="2021-11" db="EMBL/GenBank/DDBJ databases">
        <authorList>
            <consortium name="Genoscope - CEA"/>
            <person name="William W."/>
        </authorList>
    </citation>
    <scope>NUCLEOTIDE SEQUENCE</scope>
</reference>
<dbReference type="OrthoDB" id="10691534at2759"/>
<feature type="compositionally biased region" description="Gly residues" evidence="2">
    <location>
        <begin position="1"/>
        <end position="10"/>
    </location>
</feature>
<name>A0A8J2X2G7_9STRA</name>
<keyword evidence="4" id="KW-1185">Reference proteome</keyword>
<proteinExistence type="predicted"/>